<reference evidence="1" key="1">
    <citation type="submission" date="2023-08" db="EMBL/GenBank/DDBJ databases">
        <authorList>
            <person name="Alioto T."/>
            <person name="Alioto T."/>
            <person name="Gomez Garrido J."/>
        </authorList>
    </citation>
    <scope>NUCLEOTIDE SEQUENCE</scope>
</reference>
<dbReference type="EMBL" id="OX597815">
    <property type="protein sequence ID" value="CAI9717374.1"/>
    <property type="molecule type" value="Genomic_DNA"/>
</dbReference>
<gene>
    <name evidence="1" type="ORF">OCTVUL_1B000949</name>
</gene>
<proteinExistence type="predicted"/>
<organism evidence="1 2">
    <name type="scientific">Octopus vulgaris</name>
    <name type="common">Common octopus</name>
    <dbReference type="NCBI Taxonomy" id="6645"/>
    <lineage>
        <taxon>Eukaryota</taxon>
        <taxon>Metazoa</taxon>
        <taxon>Spiralia</taxon>
        <taxon>Lophotrochozoa</taxon>
        <taxon>Mollusca</taxon>
        <taxon>Cephalopoda</taxon>
        <taxon>Coleoidea</taxon>
        <taxon>Octopodiformes</taxon>
        <taxon>Octopoda</taxon>
        <taxon>Incirrata</taxon>
        <taxon>Octopodidae</taxon>
        <taxon>Octopus</taxon>
    </lineage>
</organism>
<keyword evidence="2" id="KW-1185">Reference proteome</keyword>
<sequence>MESGFDNMPKRNYDPACIKYGFIATERGGEALLQCVVCMKSISNAAMKPSLLKCHLETNHADKNDRDQSYFQRIDENFLLFIKINHHK</sequence>
<name>A0AA36AKX4_OCTVU</name>
<dbReference type="Proteomes" id="UP001162480">
    <property type="component" value="Chromosome 2"/>
</dbReference>
<dbReference type="AlphaFoldDB" id="A0AA36AKX4"/>
<evidence type="ECO:0000313" key="2">
    <source>
        <dbReference type="Proteomes" id="UP001162480"/>
    </source>
</evidence>
<evidence type="ECO:0008006" key="3">
    <source>
        <dbReference type="Google" id="ProtNLM"/>
    </source>
</evidence>
<protein>
    <recommendedName>
        <fullName evidence="3">Zinc finger BED domain-containing protein 5-like</fullName>
    </recommendedName>
</protein>
<evidence type="ECO:0000313" key="1">
    <source>
        <dbReference type="EMBL" id="CAI9717374.1"/>
    </source>
</evidence>
<accession>A0AA36AKX4</accession>